<keyword evidence="1" id="KW-0732">Signal</keyword>
<sequence length="128" mass="15001">MNLFVFFLFVSLCEMYVSTVCLVESFPNQLKHLMSLQHLNKKFCLTILVQTRKWVKPCWIHPFIFFCLHNPVQDQAGGSGVYLSRRWVKGRVADPFKTNTKTHTYLRPTPTNIKPDYAEKNNLCMMLV</sequence>
<evidence type="ECO:0000256" key="1">
    <source>
        <dbReference type="SAM" id="SignalP"/>
    </source>
</evidence>
<reference evidence="2 3" key="1">
    <citation type="submission" date="2021-06" db="EMBL/GenBank/DDBJ databases">
        <authorList>
            <person name="Palmer J.M."/>
        </authorList>
    </citation>
    <scope>NUCLEOTIDE SEQUENCE [LARGE SCALE GENOMIC DNA]</scope>
    <source>
        <strain evidence="2 3">XC_2019</strain>
        <tissue evidence="2">Muscle</tissue>
    </source>
</reference>
<evidence type="ECO:0000313" key="2">
    <source>
        <dbReference type="EMBL" id="MEQ2206358.1"/>
    </source>
</evidence>
<accession>A0ABV0RDX4</accession>
<name>A0ABV0RDX4_9TELE</name>
<protein>
    <recommendedName>
        <fullName evidence="4">Secreted protein</fullName>
    </recommendedName>
</protein>
<comment type="caution">
    <text evidence="2">The sequence shown here is derived from an EMBL/GenBank/DDBJ whole genome shotgun (WGS) entry which is preliminary data.</text>
</comment>
<gene>
    <name evidence="2" type="ORF">XENOCAPTIV_028407</name>
</gene>
<dbReference type="Proteomes" id="UP001434883">
    <property type="component" value="Unassembled WGS sequence"/>
</dbReference>
<keyword evidence="3" id="KW-1185">Reference proteome</keyword>
<organism evidence="2 3">
    <name type="scientific">Xenoophorus captivus</name>
    <dbReference type="NCBI Taxonomy" id="1517983"/>
    <lineage>
        <taxon>Eukaryota</taxon>
        <taxon>Metazoa</taxon>
        <taxon>Chordata</taxon>
        <taxon>Craniata</taxon>
        <taxon>Vertebrata</taxon>
        <taxon>Euteleostomi</taxon>
        <taxon>Actinopterygii</taxon>
        <taxon>Neopterygii</taxon>
        <taxon>Teleostei</taxon>
        <taxon>Neoteleostei</taxon>
        <taxon>Acanthomorphata</taxon>
        <taxon>Ovalentaria</taxon>
        <taxon>Atherinomorphae</taxon>
        <taxon>Cyprinodontiformes</taxon>
        <taxon>Goodeidae</taxon>
        <taxon>Xenoophorus</taxon>
    </lineage>
</organism>
<feature type="signal peptide" evidence="1">
    <location>
        <begin position="1"/>
        <end position="19"/>
    </location>
</feature>
<proteinExistence type="predicted"/>
<feature type="chain" id="PRO_5045413871" description="Secreted protein" evidence="1">
    <location>
        <begin position="20"/>
        <end position="128"/>
    </location>
</feature>
<evidence type="ECO:0008006" key="4">
    <source>
        <dbReference type="Google" id="ProtNLM"/>
    </source>
</evidence>
<dbReference type="EMBL" id="JAHRIN010042784">
    <property type="protein sequence ID" value="MEQ2206358.1"/>
    <property type="molecule type" value="Genomic_DNA"/>
</dbReference>
<evidence type="ECO:0000313" key="3">
    <source>
        <dbReference type="Proteomes" id="UP001434883"/>
    </source>
</evidence>